<proteinExistence type="predicted"/>
<dbReference type="AlphaFoldDB" id="A0A6C0BUG1"/>
<reference evidence="1" key="1">
    <citation type="journal article" date="2020" name="Nature">
        <title>Giant virus diversity and host interactions through global metagenomics.</title>
        <authorList>
            <person name="Schulz F."/>
            <person name="Roux S."/>
            <person name="Paez-Espino D."/>
            <person name="Jungbluth S."/>
            <person name="Walsh D.A."/>
            <person name="Denef V.J."/>
            <person name="McMahon K.D."/>
            <person name="Konstantinidis K.T."/>
            <person name="Eloe-Fadrosh E.A."/>
            <person name="Kyrpides N.C."/>
            <person name="Woyke T."/>
        </authorList>
    </citation>
    <scope>NUCLEOTIDE SEQUENCE</scope>
    <source>
        <strain evidence="1">GVMAG-M-3300018428-35</strain>
    </source>
</reference>
<protein>
    <submittedName>
        <fullName evidence="1">Uncharacterized protein</fullName>
    </submittedName>
</protein>
<sequence>MVLFQFIMFRKIIQDINLMKKENTTKIHKPNLNEEKEYNLFFLF</sequence>
<evidence type="ECO:0000313" key="1">
    <source>
        <dbReference type="EMBL" id="QHS95214.1"/>
    </source>
</evidence>
<organism evidence="1">
    <name type="scientific">viral metagenome</name>
    <dbReference type="NCBI Taxonomy" id="1070528"/>
    <lineage>
        <taxon>unclassified sequences</taxon>
        <taxon>metagenomes</taxon>
        <taxon>organismal metagenomes</taxon>
    </lineage>
</organism>
<name>A0A6C0BUG1_9ZZZZ</name>
<accession>A0A6C0BUG1</accession>
<dbReference type="EMBL" id="MN739245">
    <property type="protein sequence ID" value="QHS95214.1"/>
    <property type="molecule type" value="Genomic_DNA"/>
</dbReference>